<accession>A0A1H9CS62</accession>
<feature type="region of interest" description="Disordered" evidence="1">
    <location>
        <begin position="21"/>
        <end position="52"/>
    </location>
</feature>
<proteinExistence type="predicted"/>
<dbReference type="Proteomes" id="UP000199114">
    <property type="component" value="Unassembled WGS sequence"/>
</dbReference>
<dbReference type="PROSITE" id="PS51257">
    <property type="entry name" value="PROKAR_LIPOPROTEIN"/>
    <property type="match status" value="1"/>
</dbReference>
<dbReference type="EMBL" id="FOFD01000001">
    <property type="protein sequence ID" value="SEQ03907.1"/>
    <property type="molecule type" value="Genomic_DNA"/>
</dbReference>
<gene>
    <name evidence="2" type="ORF">SAMN04489841_1138</name>
</gene>
<keyword evidence="3" id="KW-1185">Reference proteome</keyword>
<sequence>MNRRTILVGAGVSITSVLGGCLSSSDDEGDSSPDSDSQGSSANTEALNEAYDHLETAGNEFATQADVTFETDPENPLSTSGLETAIGNAESALEDINEDEASDEQLDRLENAEHALSLFEDLLSVLVELEAGFNAVATADSYSTNDRFSDAGDQLEIAAEHFREGESLLSDAKTSWDNLDASQFEANDVELATGSDDLEHLGDVCDAFSRFCTATVDLYSGVEYYVEGANLIEQERYGAAASAFEDASNTLTDANSQYQDAETAVPQSFRKDFIDFTCLTDAFIESSDLFKEASEAMERGDWQTADTKATEAEEALNASCGGENIV</sequence>
<evidence type="ECO:0000313" key="3">
    <source>
        <dbReference type="Proteomes" id="UP000199114"/>
    </source>
</evidence>
<dbReference type="AlphaFoldDB" id="A0A1H9CS62"/>
<evidence type="ECO:0000313" key="2">
    <source>
        <dbReference type="EMBL" id="SEQ03907.1"/>
    </source>
</evidence>
<protein>
    <submittedName>
        <fullName evidence="2">Uncharacterized protein</fullName>
    </submittedName>
</protein>
<reference evidence="3" key="1">
    <citation type="submission" date="2016-10" db="EMBL/GenBank/DDBJ databases">
        <authorList>
            <person name="Varghese N."/>
            <person name="Submissions S."/>
        </authorList>
    </citation>
    <scope>NUCLEOTIDE SEQUENCE [LARGE SCALE GENOMIC DNA]</scope>
    <source>
        <strain evidence="3">DSM 25055</strain>
    </source>
</reference>
<name>A0A1H9CS62_9EURY</name>
<organism evidence="2 3">
    <name type="scientific">Natrinema salaciae</name>
    <dbReference type="NCBI Taxonomy" id="1186196"/>
    <lineage>
        <taxon>Archaea</taxon>
        <taxon>Methanobacteriati</taxon>
        <taxon>Methanobacteriota</taxon>
        <taxon>Stenosarchaea group</taxon>
        <taxon>Halobacteria</taxon>
        <taxon>Halobacteriales</taxon>
        <taxon>Natrialbaceae</taxon>
        <taxon>Natrinema</taxon>
    </lineage>
</organism>
<dbReference type="OrthoDB" id="380977at2157"/>
<dbReference type="RefSeq" id="WP_139210819.1">
    <property type="nucleotide sequence ID" value="NZ_FOFD01000001.1"/>
</dbReference>
<evidence type="ECO:0000256" key="1">
    <source>
        <dbReference type="SAM" id="MobiDB-lite"/>
    </source>
</evidence>